<dbReference type="eggNOG" id="ENOG503358T">
    <property type="taxonomic scope" value="Bacteria"/>
</dbReference>
<sequence length="81" mass="9544">MKETNRMADSGKTEIPINEKYMLTIKEASEYFNIGIKNMRRMAEENTGFYAVFLGNRYLIVRKKFEKYMDALTMGKEEDAE</sequence>
<accession>C6LMA7</accession>
<proteinExistence type="predicted"/>
<keyword evidence="2" id="KW-1185">Reference proteome</keyword>
<comment type="caution">
    <text evidence="1">The sequence shown here is derived from an EMBL/GenBank/DDBJ whole genome shotgun (WGS) entry which is preliminary data.</text>
</comment>
<dbReference type="STRING" id="168384.SAMN05660368_04048"/>
<reference evidence="1" key="1">
    <citation type="submission" date="2009-07" db="EMBL/GenBank/DDBJ databases">
        <authorList>
            <person name="Weinstock G."/>
            <person name="Sodergren E."/>
            <person name="Clifton S."/>
            <person name="Fulton L."/>
            <person name="Fulton B."/>
            <person name="Courtney L."/>
            <person name="Fronick C."/>
            <person name="Harrison M."/>
            <person name="Strong C."/>
            <person name="Farmer C."/>
            <person name="Delahaunty K."/>
            <person name="Markovic C."/>
            <person name="Hall O."/>
            <person name="Minx P."/>
            <person name="Tomlinson C."/>
            <person name="Mitreva M."/>
            <person name="Nelson J."/>
            <person name="Hou S."/>
            <person name="Wollam A."/>
            <person name="Pepin K.H."/>
            <person name="Johnson M."/>
            <person name="Bhonagiri V."/>
            <person name="Nash W.E."/>
            <person name="Warren W."/>
            <person name="Chinwalla A."/>
            <person name="Mardis E.R."/>
            <person name="Wilson R.K."/>
        </authorList>
    </citation>
    <scope>NUCLEOTIDE SEQUENCE [LARGE SCALE GENOMIC DNA]</scope>
    <source>
        <strain evidence="1">DSM 14469</strain>
    </source>
</reference>
<dbReference type="InterPro" id="IPR015122">
    <property type="entry name" value="Tn916-Xis"/>
</dbReference>
<dbReference type="Gene3D" id="3.90.105.50">
    <property type="match status" value="1"/>
</dbReference>
<evidence type="ECO:0000313" key="2">
    <source>
        <dbReference type="Proteomes" id="UP000005561"/>
    </source>
</evidence>
<gene>
    <name evidence="1" type="ORF">BRYFOR_09806</name>
</gene>
<dbReference type="RefSeq" id="WP_006864558.1">
    <property type="nucleotide sequence ID" value="NZ_ACCL02000040.1"/>
</dbReference>
<organism evidence="1 2">
    <name type="scientific">Marvinbryantia formatexigens DSM 14469</name>
    <dbReference type="NCBI Taxonomy" id="478749"/>
    <lineage>
        <taxon>Bacteria</taxon>
        <taxon>Bacillati</taxon>
        <taxon>Bacillota</taxon>
        <taxon>Clostridia</taxon>
        <taxon>Lachnospirales</taxon>
        <taxon>Lachnospiraceae</taxon>
        <taxon>Marvinbryantia</taxon>
    </lineage>
</organism>
<dbReference type="Proteomes" id="UP000005561">
    <property type="component" value="Unassembled WGS sequence"/>
</dbReference>
<dbReference type="InterPro" id="IPR038148">
    <property type="entry name" value="Tn1545/Tn916_Xis"/>
</dbReference>
<name>C6LMA7_9FIRM</name>
<dbReference type="OrthoDB" id="1913083at2"/>
<dbReference type="Pfam" id="PF09035">
    <property type="entry name" value="Tn916-Xis"/>
    <property type="match status" value="1"/>
</dbReference>
<evidence type="ECO:0000313" key="1">
    <source>
        <dbReference type="EMBL" id="EET58248.1"/>
    </source>
</evidence>
<dbReference type="AlphaFoldDB" id="C6LMA7"/>
<protein>
    <submittedName>
        <fullName evidence="1">DNA binding domain, excisionase family</fullName>
    </submittedName>
</protein>
<dbReference type="EMBL" id="ACCL02000040">
    <property type="protein sequence ID" value="EET58248.1"/>
    <property type="molecule type" value="Genomic_DNA"/>
</dbReference>